<accession>A0A8H5U475</accession>
<proteinExistence type="predicted"/>
<protein>
    <recommendedName>
        <fullName evidence="4">C2H2-type domain-containing protein</fullName>
    </recommendedName>
</protein>
<organism evidence="2 3">
    <name type="scientific">Fusarium heterosporum</name>
    <dbReference type="NCBI Taxonomy" id="42747"/>
    <lineage>
        <taxon>Eukaryota</taxon>
        <taxon>Fungi</taxon>
        <taxon>Dikarya</taxon>
        <taxon>Ascomycota</taxon>
        <taxon>Pezizomycotina</taxon>
        <taxon>Sordariomycetes</taxon>
        <taxon>Hypocreomycetidae</taxon>
        <taxon>Hypocreales</taxon>
        <taxon>Nectriaceae</taxon>
        <taxon>Fusarium</taxon>
        <taxon>Fusarium heterosporum species complex</taxon>
    </lineage>
</organism>
<feature type="region of interest" description="Disordered" evidence="1">
    <location>
        <begin position="135"/>
        <end position="176"/>
    </location>
</feature>
<dbReference type="Proteomes" id="UP000567885">
    <property type="component" value="Unassembled WGS sequence"/>
</dbReference>
<sequence length="369" mass="41591">MPSPTLDDLLKAPDHQVRAILRALCQDRDIRSRALSYLQDLQAIDVSSSTRKRKAEDELCICVQCDEAFYKNENSDKTACCYHWGYLELNYDANIWADDDEMRYGNVDTEAHRKEYPQGFTWTCCDNPGDESGCKIGRHEADPAKSRRGASSEPSDVDVDELNADDSEDDEDEEMARLAPEHQVRAILLALCDSPSVRARAENHYQALKAADNPSTGLKRKATTDLYVCVQCDGAFSYESNTETSCRYHPGSLDVDDSEDFWADHDEDCHGEIDTVEMREEMPDGFVWSCCGKLGGRKGCTKGRHEADTMRSKRGSKVPAGSDLRKNNGEHLPVSDEDDDGDKDSNADEDEEDEDEEDEDEEDEDEEYM</sequence>
<dbReference type="PANTHER" id="PTHR38167">
    <property type="entry name" value="C2H2-TYPE DOMAIN-CONTAINING PROTEIN"/>
    <property type="match status" value="1"/>
</dbReference>
<gene>
    <name evidence="2" type="ORF">FHETE_253</name>
</gene>
<comment type="caution">
    <text evidence="2">The sequence shown here is derived from an EMBL/GenBank/DDBJ whole genome shotgun (WGS) entry which is preliminary data.</text>
</comment>
<evidence type="ECO:0000256" key="1">
    <source>
        <dbReference type="SAM" id="MobiDB-lite"/>
    </source>
</evidence>
<feature type="region of interest" description="Disordered" evidence="1">
    <location>
        <begin position="298"/>
        <end position="369"/>
    </location>
</feature>
<name>A0A8H5U475_FUSHE</name>
<keyword evidence="3" id="KW-1185">Reference proteome</keyword>
<dbReference type="AlphaFoldDB" id="A0A8H5U475"/>
<dbReference type="EMBL" id="JAAGWQ010000003">
    <property type="protein sequence ID" value="KAF5680865.1"/>
    <property type="molecule type" value="Genomic_DNA"/>
</dbReference>
<evidence type="ECO:0008006" key="4">
    <source>
        <dbReference type="Google" id="ProtNLM"/>
    </source>
</evidence>
<evidence type="ECO:0000313" key="3">
    <source>
        <dbReference type="Proteomes" id="UP000567885"/>
    </source>
</evidence>
<dbReference type="OrthoDB" id="5422613at2759"/>
<reference evidence="2 3" key="1">
    <citation type="submission" date="2020-05" db="EMBL/GenBank/DDBJ databases">
        <title>Identification and distribution of gene clusters putatively required for synthesis of sphingolipid metabolism inhibitors in phylogenetically diverse species of the filamentous fungus Fusarium.</title>
        <authorList>
            <person name="Kim H.-S."/>
            <person name="Busman M."/>
            <person name="Brown D.W."/>
            <person name="Divon H."/>
            <person name="Uhlig S."/>
            <person name="Proctor R.H."/>
        </authorList>
    </citation>
    <scope>NUCLEOTIDE SEQUENCE [LARGE SCALE GENOMIC DNA]</scope>
    <source>
        <strain evidence="2 3">NRRL 20693</strain>
    </source>
</reference>
<feature type="compositionally biased region" description="Acidic residues" evidence="1">
    <location>
        <begin position="155"/>
        <end position="174"/>
    </location>
</feature>
<feature type="compositionally biased region" description="Acidic residues" evidence="1">
    <location>
        <begin position="335"/>
        <end position="369"/>
    </location>
</feature>
<evidence type="ECO:0000313" key="2">
    <source>
        <dbReference type="EMBL" id="KAF5680865.1"/>
    </source>
</evidence>
<dbReference type="PANTHER" id="PTHR38167:SF1">
    <property type="entry name" value="C2H2-TYPE DOMAIN-CONTAINING PROTEIN"/>
    <property type="match status" value="1"/>
</dbReference>